<organism evidence="2 3">
    <name type="scientific">Stylosanthes scabra</name>
    <dbReference type="NCBI Taxonomy" id="79078"/>
    <lineage>
        <taxon>Eukaryota</taxon>
        <taxon>Viridiplantae</taxon>
        <taxon>Streptophyta</taxon>
        <taxon>Embryophyta</taxon>
        <taxon>Tracheophyta</taxon>
        <taxon>Spermatophyta</taxon>
        <taxon>Magnoliopsida</taxon>
        <taxon>eudicotyledons</taxon>
        <taxon>Gunneridae</taxon>
        <taxon>Pentapetalae</taxon>
        <taxon>rosids</taxon>
        <taxon>fabids</taxon>
        <taxon>Fabales</taxon>
        <taxon>Fabaceae</taxon>
        <taxon>Papilionoideae</taxon>
        <taxon>50 kb inversion clade</taxon>
        <taxon>dalbergioids sensu lato</taxon>
        <taxon>Dalbergieae</taxon>
        <taxon>Pterocarpus clade</taxon>
        <taxon>Stylosanthes</taxon>
    </lineage>
</organism>
<accession>A0ABU6Y0Q3</accession>
<feature type="compositionally biased region" description="Polar residues" evidence="1">
    <location>
        <begin position="67"/>
        <end position="80"/>
    </location>
</feature>
<dbReference type="EMBL" id="JASCZI010241657">
    <property type="protein sequence ID" value="MED6203557.1"/>
    <property type="molecule type" value="Genomic_DNA"/>
</dbReference>
<evidence type="ECO:0000256" key="1">
    <source>
        <dbReference type="SAM" id="MobiDB-lite"/>
    </source>
</evidence>
<proteinExistence type="predicted"/>
<dbReference type="Proteomes" id="UP001341840">
    <property type="component" value="Unassembled WGS sequence"/>
</dbReference>
<evidence type="ECO:0000313" key="2">
    <source>
        <dbReference type="EMBL" id="MED6203557.1"/>
    </source>
</evidence>
<comment type="caution">
    <text evidence="2">The sequence shown here is derived from an EMBL/GenBank/DDBJ whole genome shotgun (WGS) entry which is preliminary data.</text>
</comment>
<feature type="compositionally biased region" description="Low complexity" evidence="1">
    <location>
        <begin position="46"/>
        <end position="58"/>
    </location>
</feature>
<evidence type="ECO:0000313" key="3">
    <source>
        <dbReference type="Proteomes" id="UP001341840"/>
    </source>
</evidence>
<sequence length="89" mass="9570">MGSKASTAGPRPQPLPGPISANRECQSRAGWPNMKAIADPNEEVHSSAPSSPPSRRLAACLRPDASHPNQRRSSCSNSRIEVTPAHKRY</sequence>
<feature type="region of interest" description="Disordered" evidence="1">
    <location>
        <begin position="39"/>
        <end position="58"/>
    </location>
</feature>
<protein>
    <submittedName>
        <fullName evidence="2">Uncharacterized protein</fullName>
    </submittedName>
</protein>
<reference evidence="2 3" key="1">
    <citation type="journal article" date="2023" name="Plants (Basel)">
        <title>Bridging the Gap: Combining Genomics and Transcriptomics Approaches to Understand Stylosanthes scabra, an Orphan Legume from the Brazilian Caatinga.</title>
        <authorList>
            <person name="Ferreira-Neto J.R.C."/>
            <person name="da Silva M.D."/>
            <person name="Binneck E."/>
            <person name="de Melo N.F."/>
            <person name="da Silva R.H."/>
            <person name="de Melo A.L.T.M."/>
            <person name="Pandolfi V."/>
            <person name="Bustamante F.O."/>
            <person name="Brasileiro-Vidal A.C."/>
            <person name="Benko-Iseppon A.M."/>
        </authorList>
    </citation>
    <scope>NUCLEOTIDE SEQUENCE [LARGE SCALE GENOMIC DNA]</scope>
    <source>
        <tissue evidence="2">Leaves</tissue>
    </source>
</reference>
<name>A0ABU6Y0Q3_9FABA</name>
<feature type="region of interest" description="Disordered" evidence="1">
    <location>
        <begin position="63"/>
        <end position="89"/>
    </location>
</feature>
<feature type="region of interest" description="Disordered" evidence="1">
    <location>
        <begin position="1"/>
        <end position="25"/>
    </location>
</feature>
<keyword evidence="3" id="KW-1185">Reference proteome</keyword>
<gene>
    <name evidence="2" type="ORF">PIB30_000644</name>
</gene>